<name>G0S4Y7_CHATD</name>
<gene>
    <name evidence="2" type="ORF">CTHT_0032130</name>
</gene>
<dbReference type="OrthoDB" id="10380181at2759"/>
<sequence length="99" mass="10908">MLRANITKINRSSLQTLGARPLTRQPPINHVRTVMYKHDSPDHTTSTLVMTPKTWGMIGGLLAVAGGYGYMMGKPYKVIGSEHSPASIQEKTSQNMKKP</sequence>
<dbReference type="KEGG" id="cthr:CTHT_0032130"/>
<keyword evidence="3" id="KW-1185">Reference proteome</keyword>
<dbReference type="GeneID" id="18257251"/>
<reference evidence="2 3" key="1">
    <citation type="journal article" date="2011" name="Cell">
        <title>Insight into structure and assembly of the nuclear pore complex by utilizing the genome of a eukaryotic thermophile.</title>
        <authorList>
            <person name="Amlacher S."/>
            <person name="Sarges P."/>
            <person name="Flemming D."/>
            <person name="van Noort V."/>
            <person name="Kunze R."/>
            <person name="Devos D.P."/>
            <person name="Arumugam M."/>
            <person name="Bork P."/>
            <person name="Hurt E."/>
        </authorList>
    </citation>
    <scope>NUCLEOTIDE SEQUENCE [LARGE SCALE GENOMIC DNA]</scope>
    <source>
        <strain evidence="3">DSM 1495 / CBS 144.50 / IMI 039719</strain>
    </source>
</reference>
<keyword evidence="1" id="KW-1133">Transmembrane helix</keyword>
<evidence type="ECO:0000313" key="3">
    <source>
        <dbReference type="Proteomes" id="UP000008066"/>
    </source>
</evidence>
<organism evidence="3">
    <name type="scientific">Chaetomium thermophilum (strain DSM 1495 / CBS 144.50 / IMI 039719)</name>
    <name type="common">Thermochaetoides thermophila</name>
    <dbReference type="NCBI Taxonomy" id="759272"/>
    <lineage>
        <taxon>Eukaryota</taxon>
        <taxon>Fungi</taxon>
        <taxon>Dikarya</taxon>
        <taxon>Ascomycota</taxon>
        <taxon>Pezizomycotina</taxon>
        <taxon>Sordariomycetes</taxon>
        <taxon>Sordariomycetidae</taxon>
        <taxon>Sordariales</taxon>
        <taxon>Chaetomiaceae</taxon>
        <taxon>Thermochaetoides</taxon>
    </lineage>
</organism>
<accession>G0S4Y7</accession>
<keyword evidence="1" id="KW-0812">Transmembrane</keyword>
<keyword evidence="1" id="KW-0472">Membrane</keyword>
<proteinExistence type="predicted"/>
<dbReference type="AlphaFoldDB" id="G0S4Y7"/>
<dbReference type="RefSeq" id="XP_006693654.1">
    <property type="nucleotide sequence ID" value="XM_006693591.1"/>
</dbReference>
<dbReference type="Proteomes" id="UP000008066">
    <property type="component" value="Unassembled WGS sequence"/>
</dbReference>
<dbReference type="eggNOG" id="ENOG502RMYU">
    <property type="taxonomic scope" value="Eukaryota"/>
</dbReference>
<evidence type="ECO:0000313" key="2">
    <source>
        <dbReference type="EMBL" id="EGS21358.1"/>
    </source>
</evidence>
<feature type="transmembrane region" description="Helical" evidence="1">
    <location>
        <begin position="54"/>
        <end position="71"/>
    </location>
</feature>
<evidence type="ECO:0000256" key="1">
    <source>
        <dbReference type="SAM" id="Phobius"/>
    </source>
</evidence>
<dbReference type="EMBL" id="GL988041">
    <property type="protein sequence ID" value="EGS21358.1"/>
    <property type="molecule type" value="Genomic_DNA"/>
</dbReference>
<protein>
    <submittedName>
        <fullName evidence="2">Uncharacterized protein</fullName>
    </submittedName>
</protein>
<dbReference type="HOGENOM" id="CLU_2321983_0_0_1"/>